<comment type="caution">
    <text evidence="3">The sequence shown here is derived from an EMBL/GenBank/DDBJ whole genome shotgun (WGS) entry which is preliminary data.</text>
</comment>
<dbReference type="OrthoDB" id="1730117at2759"/>
<feature type="transmembrane region" description="Helical" evidence="2">
    <location>
        <begin position="22"/>
        <end position="44"/>
    </location>
</feature>
<gene>
    <name evidence="3" type="ORF">DMN91_011419</name>
</gene>
<evidence type="ECO:0000256" key="1">
    <source>
        <dbReference type="ARBA" id="ARBA00008335"/>
    </source>
</evidence>
<feature type="transmembrane region" description="Helical" evidence="2">
    <location>
        <begin position="90"/>
        <end position="108"/>
    </location>
</feature>
<dbReference type="InterPro" id="IPR039672">
    <property type="entry name" value="MFS_2"/>
</dbReference>
<comment type="similarity">
    <text evidence="1">Belongs to the major facilitator superfamily.</text>
</comment>
<feature type="transmembrane region" description="Helical" evidence="2">
    <location>
        <begin position="197"/>
        <end position="217"/>
    </location>
</feature>
<dbReference type="GO" id="GO:0008643">
    <property type="term" value="P:carbohydrate transport"/>
    <property type="evidence" value="ECO:0007669"/>
    <property type="project" value="InterPro"/>
</dbReference>
<feature type="transmembrane region" description="Helical" evidence="2">
    <location>
        <begin position="56"/>
        <end position="78"/>
    </location>
</feature>
<proteinExistence type="inferred from homology"/>
<feature type="transmembrane region" description="Helical" evidence="2">
    <location>
        <begin position="114"/>
        <end position="135"/>
    </location>
</feature>
<dbReference type="Gene3D" id="1.20.1250.20">
    <property type="entry name" value="MFS general substrate transporter like domains"/>
    <property type="match status" value="1"/>
</dbReference>
<organism evidence="3 4">
    <name type="scientific">Ooceraea biroi</name>
    <name type="common">Clonal raider ant</name>
    <name type="synonym">Cerapachys biroi</name>
    <dbReference type="NCBI Taxonomy" id="2015173"/>
    <lineage>
        <taxon>Eukaryota</taxon>
        <taxon>Metazoa</taxon>
        <taxon>Ecdysozoa</taxon>
        <taxon>Arthropoda</taxon>
        <taxon>Hexapoda</taxon>
        <taxon>Insecta</taxon>
        <taxon>Pterygota</taxon>
        <taxon>Neoptera</taxon>
        <taxon>Endopterygota</taxon>
        <taxon>Hymenoptera</taxon>
        <taxon>Apocrita</taxon>
        <taxon>Aculeata</taxon>
        <taxon>Formicoidea</taxon>
        <taxon>Formicidae</taxon>
        <taxon>Dorylinae</taxon>
        <taxon>Ooceraea</taxon>
    </lineage>
</organism>
<keyword evidence="2" id="KW-1133">Transmembrane helix</keyword>
<dbReference type="EMBL" id="QOIP01000012">
    <property type="protein sequence ID" value="RLU15665.1"/>
    <property type="molecule type" value="Genomic_DNA"/>
</dbReference>
<protein>
    <recommendedName>
        <fullName evidence="5">Major facilitator superfamily domain-containing protein</fullName>
    </recommendedName>
</protein>
<dbReference type="PANTHER" id="PTHR11328">
    <property type="entry name" value="MAJOR FACILITATOR SUPERFAMILY DOMAIN-CONTAINING PROTEIN"/>
    <property type="match status" value="1"/>
</dbReference>
<feature type="transmembrane region" description="Helical" evidence="2">
    <location>
        <begin position="256"/>
        <end position="280"/>
    </location>
</feature>
<evidence type="ECO:0000313" key="3">
    <source>
        <dbReference type="EMBL" id="RLU15665.1"/>
    </source>
</evidence>
<dbReference type="InterPro" id="IPR036259">
    <property type="entry name" value="MFS_trans_sf"/>
</dbReference>
<keyword evidence="2" id="KW-0812">Transmembrane</keyword>
<evidence type="ECO:0000256" key="2">
    <source>
        <dbReference type="SAM" id="Phobius"/>
    </source>
</evidence>
<feature type="transmembrane region" description="Helical" evidence="2">
    <location>
        <begin position="292"/>
        <end position="311"/>
    </location>
</feature>
<evidence type="ECO:0000313" key="4">
    <source>
        <dbReference type="Proteomes" id="UP000279307"/>
    </source>
</evidence>
<sequence>MDNVNEQTSLVDRGRVAMSTKLAYALGHIFNDLAAAMWFSYTLIYLQRVASLEPIIAGSFLLLGQVIDAIMTPVFGFLVDRYCKKKIWHVIGSIMVTFSFPVIFGGFAKSSSGIVMLLYVTSITIFQTGWAAVQISHLSMIPSLTNSLLARADLTAIRYSAQVGAAVVVFLVTWIVLPTSGESIVQLDQQDDYKFRNIVLILTTLGLTATVFFHIFLKANLLEQTPHWDEGKRDEEVAESSEHSFNRRLSWLGITVLLRVAMLYVASRLFITLATVYLPLYIEESKVGGKQALASVPLVSYVSSFVAALLLKHINRACGLLFPGRCNRHPGRRRYGVDRKQHDSRVRYRCVNRRGKFHHDGHRVKRHRGTNRLEDGTQRTRVLYRYFSRQDHHRPRGDINREMEMQRPGTLSELQPRRTVRRVRFLDDTGTRNFAVCIALPDMTRFTFSALCNNHVIYSLIKNCRQSNKHISFPLCMLLLFIPFFFPVRSKCTIDLFSFFFY</sequence>
<feature type="transmembrane region" description="Helical" evidence="2">
    <location>
        <begin position="471"/>
        <end position="488"/>
    </location>
</feature>
<reference evidence="3 4" key="1">
    <citation type="journal article" date="2018" name="Genome Res.">
        <title>The genomic architecture and molecular evolution of ant odorant receptors.</title>
        <authorList>
            <person name="McKenzie S.K."/>
            <person name="Kronauer D.J.C."/>
        </authorList>
    </citation>
    <scope>NUCLEOTIDE SEQUENCE [LARGE SCALE GENOMIC DNA]</scope>
    <source>
        <strain evidence="3">Clonal line C1</strain>
    </source>
</reference>
<feature type="transmembrane region" description="Helical" evidence="2">
    <location>
        <begin position="156"/>
        <end position="177"/>
    </location>
</feature>
<dbReference type="PANTHER" id="PTHR11328:SF49">
    <property type="entry name" value="MAJOR FACILITATOR SUPERFAMILY DOMAIN-CONTAINING PROTEIN 12-LIKE PROTEIN"/>
    <property type="match status" value="1"/>
</dbReference>
<dbReference type="Proteomes" id="UP000279307">
    <property type="component" value="Chromosome 12"/>
</dbReference>
<accession>A0A3L8D5D7</accession>
<evidence type="ECO:0008006" key="5">
    <source>
        <dbReference type="Google" id="ProtNLM"/>
    </source>
</evidence>
<dbReference type="Pfam" id="PF13347">
    <property type="entry name" value="MFS_2"/>
    <property type="match status" value="1"/>
</dbReference>
<keyword evidence="2" id="KW-0472">Membrane</keyword>
<dbReference type="GO" id="GO:0005886">
    <property type="term" value="C:plasma membrane"/>
    <property type="evidence" value="ECO:0007669"/>
    <property type="project" value="TreeGrafter"/>
</dbReference>
<name>A0A3L8D5D7_OOCBI</name>
<dbReference type="AlphaFoldDB" id="A0A3L8D5D7"/>
<dbReference type="GO" id="GO:0015293">
    <property type="term" value="F:symporter activity"/>
    <property type="evidence" value="ECO:0007669"/>
    <property type="project" value="InterPro"/>
</dbReference>
<dbReference type="SUPFAM" id="SSF103473">
    <property type="entry name" value="MFS general substrate transporter"/>
    <property type="match status" value="1"/>
</dbReference>